<dbReference type="Proteomes" id="UP001331761">
    <property type="component" value="Unassembled WGS sequence"/>
</dbReference>
<feature type="non-terminal residue" evidence="1">
    <location>
        <position position="1"/>
    </location>
</feature>
<sequence length="113" mass="12920">RFFESRNRVPGCRIAGSTLPYSSSFEMSATEEFEGVEVALKNSLQGRDYEEVRRILYGRAYPELQICGEAKARANEGNFELQGYEISAQHEQLRPPRIVGSFEHSLRTTKRFA</sequence>
<reference evidence="1 2" key="1">
    <citation type="submission" date="2019-10" db="EMBL/GenBank/DDBJ databases">
        <title>Assembly and Annotation for the nematode Trichostrongylus colubriformis.</title>
        <authorList>
            <person name="Martin J."/>
        </authorList>
    </citation>
    <scope>NUCLEOTIDE SEQUENCE [LARGE SCALE GENOMIC DNA]</scope>
    <source>
        <strain evidence="1">G859</strain>
        <tissue evidence="1">Whole worm</tissue>
    </source>
</reference>
<keyword evidence="2" id="KW-1185">Reference proteome</keyword>
<evidence type="ECO:0000313" key="2">
    <source>
        <dbReference type="Proteomes" id="UP001331761"/>
    </source>
</evidence>
<feature type="non-terminal residue" evidence="1">
    <location>
        <position position="113"/>
    </location>
</feature>
<proteinExistence type="predicted"/>
<protein>
    <submittedName>
        <fullName evidence="1">Uncharacterized protein</fullName>
    </submittedName>
</protein>
<dbReference type="EMBL" id="WIXE01007197">
    <property type="protein sequence ID" value="KAK5980641.1"/>
    <property type="molecule type" value="Genomic_DNA"/>
</dbReference>
<dbReference type="InterPro" id="IPR036526">
    <property type="entry name" value="C-N_Hydrolase_sf"/>
</dbReference>
<comment type="caution">
    <text evidence="1">The sequence shown here is derived from an EMBL/GenBank/DDBJ whole genome shotgun (WGS) entry which is preliminary data.</text>
</comment>
<gene>
    <name evidence="1" type="ORF">GCK32_014852</name>
</gene>
<dbReference type="AlphaFoldDB" id="A0AAN8IP45"/>
<accession>A0AAN8IP45</accession>
<organism evidence="1 2">
    <name type="scientific">Trichostrongylus colubriformis</name>
    <name type="common">Black scour worm</name>
    <dbReference type="NCBI Taxonomy" id="6319"/>
    <lineage>
        <taxon>Eukaryota</taxon>
        <taxon>Metazoa</taxon>
        <taxon>Ecdysozoa</taxon>
        <taxon>Nematoda</taxon>
        <taxon>Chromadorea</taxon>
        <taxon>Rhabditida</taxon>
        <taxon>Rhabditina</taxon>
        <taxon>Rhabditomorpha</taxon>
        <taxon>Strongyloidea</taxon>
        <taxon>Trichostrongylidae</taxon>
        <taxon>Trichostrongylus</taxon>
    </lineage>
</organism>
<dbReference type="Gene3D" id="3.60.110.10">
    <property type="entry name" value="Carbon-nitrogen hydrolase"/>
    <property type="match status" value="1"/>
</dbReference>
<evidence type="ECO:0000313" key="1">
    <source>
        <dbReference type="EMBL" id="KAK5980641.1"/>
    </source>
</evidence>
<name>A0AAN8IP45_TRICO</name>